<dbReference type="EMBL" id="JBHSTI010000008">
    <property type="protein sequence ID" value="MFC6239138.1"/>
    <property type="molecule type" value="Genomic_DNA"/>
</dbReference>
<feature type="transmembrane region" description="Helical" evidence="5">
    <location>
        <begin position="239"/>
        <end position="263"/>
    </location>
</feature>
<dbReference type="PANTHER" id="PTHR11360">
    <property type="entry name" value="MONOCARBOXYLATE TRANSPORTER"/>
    <property type="match status" value="1"/>
</dbReference>
<feature type="transmembrane region" description="Helical" evidence="5">
    <location>
        <begin position="110"/>
        <end position="130"/>
    </location>
</feature>
<organism evidence="7 8">
    <name type="scientific">Longivirga aurantiaca</name>
    <dbReference type="NCBI Taxonomy" id="1837743"/>
    <lineage>
        <taxon>Bacteria</taxon>
        <taxon>Bacillati</taxon>
        <taxon>Actinomycetota</taxon>
        <taxon>Actinomycetes</taxon>
        <taxon>Sporichthyales</taxon>
        <taxon>Sporichthyaceae</taxon>
        <taxon>Longivirga</taxon>
    </lineage>
</organism>
<dbReference type="InterPro" id="IPR036259">
    <property type="entry name" value="MFS_trans_sf"/>
</dbReference>
<feature type="transmembrane region" description="Helical" evidence="5">
    <location>
        <begin position="142"/>
        <end position="162"/>
    </location>
</feature>
<reference evidence="8" key="1">
    <citation type="journal article" date="2019" name="Int. J. Syst. Evol. Microbiol.">
        <title>The Global Catalogue of Microorganisms (GCM) 10K type strain sequencing project: providing services to taxonomists for standard genome sequencing and annotation.</title>
        <authorList>
            <consortium name="The Broad Institute Genomics Platform"/>
            <consortium name="The Broad Institute Genome Sequencing Center for Infectious Disease"/>
            <person name="Wu L."/>
            <person name="Ma J."/>
        </authorList>
    </citation>
    <scope>NUCLEOTIDE SEQUENCE [LARGE SCALE GENOMIC DNA]</scope>
    <source>
        <strain evidence="8">CGMCC 4.7317</strain>
    </source>
</reference>
<comment type="subcellular location">
    <subcellularLocation>
        <location evidence="1">Cell membrane</location>
        <topology evidence="1">Multi-pass membrane protein</topology>
    </subcellularLocation>
</comment>
<feature type="transmembrane region" description="Helical" evidence="5">
    <location>
        <begin position="333"/>
        <end position="355"/>
    </location>
</feature>
<feature type="transmembrane region" description="Helical" evidence="5">
    <location>
        <begin position="398"/>
        <end position="417"/>
    </location>
</feature>
<feature type="domain" description="Major facilitator superfamily (MFS) profile" evidence="6">
    <location>
        <begin position="17"/>
        <end position="422"/>
    </location>
</feature>
<keyword evidence="4 5" id="KW-0472">Membrane</keyword>
<comment type="caution">
    <text evidence="7">The sequence shown here is derived from an EMBL/GenBank/DDBJ whole genome shotgun (WGS) entry which is preliminary data.</text>
</comment>
<dbReference type="InterPro" id="IPR011701">
    <property type="entry name" value="MFS"/>
</dbReference>
<dbReference type="Gene3D" id="1.20.1250.20">
    <property type="entry name" value="MFS general substrate transporter like domains"/>
    <property type="match status" value="2"/>
</dbReference>
<dbReference type="CDD" id="cd17355">
    <property type="entry name" value="MFS_YcxA_like"/>
    <property type="match status" value="1"/>
</dbReference>
<evidence type="ECO:0000313" key="8">
    <source>
        <dbReference type="Proteomes" id="UP001596138"/>
    </source>
</evidence>
<evidence type="ECO:0000313" key="7">
    <source>
        <dbReference type="EMBL" id="MFC6239138.1"/>
    </source>
</evidence>
<dbReference type="Pfam" id="PF07690">
    <property type="entry name" value="MFS_1"/>
    <property type="match status" value="1"/>
</dbReference>
<dbReference type="RefSeq" id="WP_386767947.1">
    <property type="nucleotide sequence ID" value="NZ_JBHSTI010000008.1"/>
</dbReference>
<feature type="transmembrane region" description="Helical" evidence="5">
    <location>
        <begin position="275"/>
        <end position="296"/>
    </location>
</feature>
<feature type="transmembrane region" description="Helical" evidence="5">
    <location>
        <begin position="367"/>
        <end position="386"/>
    </location>
</feature>
<feature type="transmembrane region" description="Helical" evidence="5">
    <location>
        <begin position="15"/>
        <end position="35"/>
    </location>
</feature>
<evidence type="ECO:0000256" key="2">
    <source>
        <dbReference type="ARBA" id="ARBA00022692"/>
    </source>
</evidence>
<name>A0ABW1T535_9ACTN</name>
<dbReference type="SUPFAM" id="SSF103473">
    <property type="entry name" value="MFS general substrate transporter"/>
    <property type="match status" value="1"/>
</dbReference>
<feature type="transmembrane region" description="Helical" evidence="5">
    <location>
        <begin position="84"/>
        <end position="104"/>
    </location>
</feature>
<evidence type="ECO:0000256" key="5">
    <source>
        <dbReference type="SAM" id="Phobius"/>
    </source>
</evidence>
<feature type="transmembrane region" description="Helical" evidence="5">
    <location>
        <begin position="174"/>
        <end position="193"/>
    </location>
</feature>
<sequence length="437" mass="46294">MADVLRGPIGWKHRAWAVAGVTFVALVAAAAFRSSTGVLIQPVSDEFGWSIATVSVAVTINLMLYGLVAPFAAALMEKWGIRRVVAAALCMLAAGMALSTLVTAPWQLMLTWGLMMGLGAGSMALVFGAVVAQRWFVARRGLVTGIFSAASATGQLLFLPTIAQLSTNQGWRAASFLLAGIALLAVPVVLLVLRDRPSDVGLLPYGAPTGWTEDVVDNGGRGAAAIAVLRLREASRTRAFWLLAFAFFVCGWSTNGLVGTHFVPAAHDHGMPATTAAGLLALIGVFDLVGTIGSGWLTDRYDPRKLLLVYYAGRGLSLLIVHLLWAPTVQPPMFFFVVLYGLDWVATVPPTVALCRECFGGARAGVVFGWVFAWHMVGAGISAVVSGVIREATGSYDWAWWSAGALCLMAAWASYAVPRGDVLRVPDPAPAPQLTPR</sequence>
<dbReference type="PROSITE" id="PS50850">
    <property type="entry name" value="MFS"/>
    <property type="match status" value="1"/>
</dbReference>
<keyword evidence="8" id="KW-1185">Reference proteome</keyword>
<dbReference type="InterPro" id="IPR020846">
    <property type="entry name" value="MFS_dom"/>
</dbReference>
<feature type="transmembrane region" description="Helical" evidence="5">
    <location>
        <begin position="47"/>
        <end position="72"/>
    </location>
</feature>
<proteinExistence type="predicted"/>
<evidence type="ECO:0000256" key="3">
    <source>
        <dbReference type="ARBA" id="ARBA00022989"/>
    </source>
</evidence>
<gene>
    <name evidence="7" type="ORF">ACFQGU_14740</name>
</gene>
<keyword evidence="2 5" id="KW-0812">Transmembrane</keyword>
<keyword evidence="3 5" id="KW-1133">Transmembrane helix</keyword>
<feature type="transmembrane region" description="Helical" evidence="5">
    <location>
        <begin position="308"/>
        <end position="327"/>
    </location>
</feature>
<accession>A0ABW1T535</accession>
<dbReference type="PANTHER" id="PTHR11360:SF284">
    <property type="entry name" value="EG:103B4.3 PROTEIN-RELATED"/>
    <property type="match status" value="1"/>
</dbReference>
<evidence type="ECO:0000256" key="4">
    <source>
        <dbReference type="ARBA" id="ARBA00023136"/>
    </source>
</evidence>
<dbReference type="InterPro" id="IPR050327">
    <property type="entry name" value="Proton-linked_MCT"/>
</dbReference>
<protein>
    <submittedName>
        <fullName evidence="7">MFS transporter</fullName>
    </submittedName>
</protein>
<evidence type="ECO:0000256" key="1">
    <source>
        <dbReference type="ARBA" id="ARBA00004651"/>
    </source>
</evidence>
<evidence type="ECO:0000259" key="6">
    <source>
        <dbReference type="PROSITE" id="PS50850"/>
    </source>
</evidence>
<dbReference type="Proteomes" id="UP001596138">
    <property type="component" value="Unassembled WGS sequence"/>
</dbReference>